<feature type="domain" description="ChsH2 C-terminal OB-fold" evidence="1">
    <location>
        <begin position="60"/>
        <end position="125"/>
    </location>
</feature>
<dbReference type="RefSeq" id="WP_357974649.1">
    <property type="nucleotide sequence ID" value="NZ_JBFAIH010000002.1"/>
</dbReference>
<dbReference type="SUPFAM" id="SSF50249">
    <property type="entry name" value="Nucleic acid-binding proteins"/>
    <property type="match status" value="1"/>
</dbReference>
<organism evidence="3 4">
    <name type="scientific">Nocardia fusca</name>
    <dbReference type="NCBI Taxonomy" id="941183"/>
    <lineage>
        <taxon>Bacteria</taxon>
        <taxon>Bacillati</taxon>
        <taxon>Actinomycetota</taxon>
        <taxon>Actinomycetes</taxon>
        <taxon>Mycobacteriales</taxon>
        <taxon>Nocardiaceae</taxon>
        <taxon>Nocardia</taxon>
    </lineage>
</organism>
<evidence type="ECO:0000313" key="3">
    <source>
        <dbReference type="EMBL" id="MEV0362348.1"/>
    </source>
</evidence>
<gene>
    <name evidence="3" type="ORF">AB0H72_06555</name>
</gene>
<dbReference type="Pfam" id="PF01796">
    <property type="entry name" value="OB_ChsH2_C"/>
    <property type="match status" value="1"/>
</dbReference>
<dbReference type="InterPro" id="IPR052513">
    <property type="entry name" value="Thioester_dehydratase-like"/>
</dbReference>
<proteinExistence type="predicted"/>
<evidence type="ECO:0000259" key="1">
    <source>
        <dbReference type="Pfam" id="PF01796"/>
    </source>
</evidence>
<dbReference type="InterPro" id="IPR012340">
    <property type="entry name" value="NA-bd_OB-fold"/>
</dbReference>
<evidence type="ECO:0000313" key="4">
    <source>
        <dbReference type="Proteomes" id="UP001551658"/>
    </source>
</evidence>
<dbReference type="Pfam" id="PF12172">
    <property type="entry name" value="zf-ChsH2"/>
    <property type="match status" value="1"/>
</dbReference>
<keyword evidence="4" id="KW-1185">Reference proteome</keyword>
<reference evidence="3 4" key="1">
    <citation type="submission" date="2024-06" db="EMBL/GenBank/DDBJ databases">
        <title>The Natural Products Discovery Center: Release of the First 8490 Sequenced Strains for Exploring Actinobacteria Biosynthetic Diversity.</title>
        <authorList>
            <person name="Kalkreuter E."/>
            <person name="Kautsar S.A."/>
            <person name="Yang D."/>
            <person name="Bader C.D."/>
            <person name="Teijaro C.N."/>
            <person name="Fluegel L."/>
            <person name="Davis C.M."/>
            <person name="Simpson J.R."/>
            <person name="Lauterbach L."/>
            <person name="Steele A.D."/>
            <person name="Gui C."/>
            <person name="Meng S."/>
            <person name="Li G."/>
            <person name="Viehrig K."/>
            <person name="Ye F."/>
            <person name="Su P."/>
            <person name="Kiefer A.F."/>
            <person name="Nichols A."/>
            <person name="Cepeda A.J."/>
            <person name="Yan W."/>
            <person name="Fan B."/>
            <person name="Jiang Y."/>
            <person name="Adhikari A."/>
            <person name="Zheng C.-J."/>
            <person name="Schuster L."/>
            <person name="Cowan T.M."/>
            <person name="Smanski M.J."/>
            <person name="Chevrette M.G."/>
            <person name="De Carvalho L.P.S."/>
            <person name="Shen B."/>
        </authorList>
    </citation>
    <scope>NUCLEOTIDE SEQUENCE [LARGE SCALE GENOMIC DNA]</scope>
    <source>
        <strain evidence="3 4">NPDC050671</strain>
    </source>
</reference>
<dbReference type="PANTHER" id="PTHR34075">
    <property type="entry name" value="BLR3430 PROTEIN"/>
    <property type="match status" value="1"/>
</dbReference>
<comment type="caution">
    <text evidence="3">The sequence shown here is derived from an EMBL/GenBank/DDBJ whole genome shotgun (WGS) entry which is preliminary data.</text>
</comment>
<accession>A0ABV3F3X5</accession>
<feature type="domain" description="ChsH2 rubredoxin-like zinc ribbon" evidence="2">
    <location>
        <begin position="19"/>
        <end position="53"/>
    </location>
</feature>
<name>A0ABV3F3X5_9NOCA</name>
<dbReference type="Gene3D" id="6.10.30.10">
    <property type="match status" value="1"/>
</dbReference>
<dbReference type="InterPro" id="IPR002878">
    <property type="entry name" value="ChsH2_C"/>
</dbReference>
<dbReference type="PANTHER" id="PTHR34075:SF5">
    <property type="entry name" value="BLR3430 PROTEIN"/>
    <property type="match status" value="1"/>
</dbReference>
<dbReference type="EMBL" id="JBFAIH010000002">
    <property type="protein sequence ID" value="MEV0362348.1"/>
    <property type="molecule type" value="Genomic_DNA"/>
</dbReference>
<protein>
    <submittedName>
        <fullName evidence="3">OB-fold domain-containing protein</fullName>
    </submittedName>
</protein>
<evidence type="ECO:0000259" key="2">
    <source>
        <dbReference type="Pfam" id="PF12172"/>
    </source>
</evidence>
<dbReference type="InterPro" id="IPR022002">
    <property type="entry name" value="ChsH2_Znr"/>
</dbReference>
<sequence>MTTTSRPLPVPDAGSAPYWAAAARHELAIARCARCDRFEIPPGATCSHCGTTEPDFRFERVSGLGVVRSWTVVYRASLLGFAGEVPYLLVDVELAEQTGLRMIGLLLEGPDTTLREGISVRVAFEDVGSGTAVPAFTLATGGSS</sequence>
<dbReference type="Proteomes" id="UP001551658">
    <property type="component" value="Unassembled WGS sequence"/>
</dbReference>